<protein>
    <submittedName>
        <fullName evidence="1">Juvenile hormone binding protein</fullName>
    </submittedName>
</protein>
<dbReference type="InterPro" id="IPR038606">
    <property type="entry name" value="To_sf"/>
</dbReference>
<evidence type="ECO:0000313" key="2">
    <source>
        <dbReference type="Proteomes" id="UP000037510"/>
    </source>
</evidence>
<name>A0A0L7KNK3_OPEBR</name>
<dbReference type="EMBL" id="JTDY01008241">
    <property type="protein sequence ID" value="KOB64665.1"/>
    <property type="molecule type" value="Genomic_DNA"/>
</dbReference>
<dbReference type="Proteomes" id="UP000037510">
    <property type="component" value="Unassembled WGS sequence"/>
</dbReference>
<sequence length="65" mass="7183">MGNGIPEYNIPPIDPYHVKNIKVSILELVDIIFDGQYKLFSKSPLINNLFGGESIHGDGDAKVKL</sequence>
<evidence type="ECO:0000313" key="1">
    <source>
        <dbReference type="EMBL" id="KOB64665.1"/>
    </source>
</evidence>
<reference evidence="1 2" key="1">
    <citation type="journal article" date="2015" name="Genome Biol. Evol.">
        <title>The genome of winter moth (Operophtera brumata) provides a genomic perspective on sexual dimorphism and phenology.</title>
        <authorList>
            <person name="Derks M.F."/>
            <person name="Smit S."/>
            <person name="Salis L."/>
            <person name="Schijlen E."/>
            <person name="Bossers A."/>
            <person name="Mateman C."/>
            <person name="Pijl A.S."/>
            <person name="de Ridder D."/>
            <person name="Groenen M.A."/>
            <person name="Visser M.E."/>
            <person name="Megens H.J."/>
        </authorList>
    </citation>
    <scope>NUCLEOTIDE SEQUENCE [LARGE SCALE GENOMIC DNA]</scope>
    <source>
        <strain evidence="1">WM2013NL</strain>
        <tissue evidence="1">Head and thorax</tissue>
    </source>
</reference>
<proteinExistence type="predicted"/>
<gene>
    <name evidence="1" type="ORF">OBRU01_23827</name>
</gene>
<accession>A0A0L7KNK3</accession>
<comment type="caution">
    <text evidence="1">The sequence shown here is derived from an EMBL/GenBank/DDBJ whole genome shotgun (WGS) entry which is preliminary data.</text>
</comment>
<feature type="non-terminal residue" evidence="1">
    <location>
        <position position="65"/>
    </location>
</feature>
<dbReference type="Gene3D" id="3.15.10.30">
    <property type="entry name" value="Haemolymph juvenile hormone binding protein"/>
    <property type="match status" value="1"/>
</dbReference>
<keyword evidence="2" id="KW-1185">Reference proteome</keyword>
<organism evidence="1 2">
    <name type="scientific">Operophtera brumata</name>
    <name type="common">Winter moth</name>
    <name type="synonym">Phalaena brumata</name>
    <dbReference type="NCBI Taxonomy" id="104452"/>
    <lineage>
        <taxon>Eukaryota</taxon>
        <taxon>Metazoa</taxon>
        <taxon>Ecdysozoa</taxon>
        <taxon>Arthropoda</taxon>
        <taxon>Hexapoda</taxon>
        <taxon>Insecta</taxon>
        <taxon>Pterygota</taxon>
        <taxon>Neoptera</taxon>
        <taxon>Endopterygota</taxon>
        <taxon>Lepidoptera</taxon>
        <taxon>Glossata</taxon>
        <taxon>Ditrysia</taxon>
        <taxon>Geometroidea</taxon>
        <taxon>Geometridae</taxon>
        <taxon>Larentiinae</taxon>
        <taxon>Operophtera</taxon>
    </lineage>
</organism>
<dbReference type="AlphaFoldDB" id="A0A0L7KNK3"/>